<dbReference type="Pfam" id="PF00698">
    <property type="entry name" value="Acyl_transf_1"/>
    <property type="match status" value="1"/>
</dbReference>
<dbReference type="SUPFAM" id="SSF47336">
    <property type="entry name" value="ACP-like"/>
    <property type="match status" value="1"/>
</dbReference>
<dbReference type="SMART" id="SM01294">
    <property type="entry name" value="PKS_PP_betabranch"/>
    <property type="match status" value="1"/>
</dbReference>
<sequence>MASVGLPAAEAARALEGHEGRLCVAAINDPGSVVLSGEARALAELVARLSQQGVACRRLDVAYAFHAPFMAPSESDLVAAIGPIERRRAALPFYSAVTGARLAGAELDAAYWARNVRQPVQFARAVEAAIADQHRAFLEVAPRPVLSGSLEQCLAAAGVEGSAVPTLRRDKDGLSCLMQSIAALYACGCAVDFRRLYPEGGRVVSLPTYPWQRQRYWLSSAPGRRGGRPSASTDGGDGGVAPGDAASLGDAGDVPAEAAVHADAAAARGVDAAAWLARLRALPPEARAAEVEAAVRADVAAALLLPEAAEIPADCPLRELGMDSLMAVNLRHELSARTGQPVPSTLAFDYPTVQEIARYVLDDLLPEGRGAPGDDTAASGADGDVR</sequence>
<dbReference type="GO" id="GO:0006633">
    <property type="term" value="P:fatty acid biosynthetic process"/>
    <property type="evidence" value="ECO:0007669"/>
    <property type="project" value="TreeGrafter"/>
</dbReference>
<dbReference type="GO" id="GO:0004312">
    <property type="term" value="F:fatty acid synthase activity"/>
    <property type="evidence" value="ECO:0007669"/>
    <property type="project" value="TreeGrafter"/>
</dbReference>
<evidence type="ECO:0000256" key="3">
    <source>
        <dbReference type="ARBA" id="ARBA00022679"/>
    </source>
</evidence>
<dbReference type="InterPro" id="IPR016035">
    <property type="entry name" value="Acyl_Trfase/lysoPLipase"/>
</dbReference>
<dbReference type="InterPro" id="IPR036736">
    <property type="entry name" value="ACP-like_sf"/>
</dbReference>
<evidence type="ECO:0000313" key="6">
    <source>
        <dbReference type="EMBL" id="AUX47814.1"/>
    </source>
</evidence>
<dbReference type="PROSITE" id="PS50075">
    <property type="entry name" value="CARRIER"/>
    <property type="match status" value="1"/>
</dbReference>
<evidence type="ECO:0000259" key="5">
    <source>
        <dbReference type="PROSITE" id="PS50075"/>
    </source>
</evidence>
<dbReference type="InterPro" id="IPR009081">
    <property type="entry name" value="PP-bd_ACP"/>
</dbReference>
<feature type="region of interest" description="Disordered" evidence="4">
    <location>
        <begin position="367"/>
        <end position="386"/>
    </location>
</feature>
<keyword evidence="3" id="KW-0808">Transferase</keyword>
<gene>
    <name evidence="6" type="ORF">SOCE26_093380</name>
</gene>
<dbReference type="SUPFAM" id="SSF52151">
    <property type="entry name" value="FabD/lysophospholipase-like"/>
    <property type="match status" value="1"/>
</dbReference>
<evidence type="ECO:0000256" key="4">
    <source>
        <dbReference type="SAM" id="MobiDB-lite"/>
    </source>
</evidence>
<dbReference type="SMART" id="SM00827">
    <property type="entry name" value="PKS_AT"/>
    <property type="match status" value="1"/>
</dbReference>
<evidence type="ECO:0000313" key="7">
    <source>
        <dbReference type="Proteomes" id="UP000238348"/>
    </source>
</evidence>
<dbReference type="InterPro" id="IPR050091">
    <property type="entry name" value="PKS_NRPS_Biosynth_Enz"/>
</dbReference>
<dbReference type="AlphaFoldDB" id="A0A2L0F893"/>
<evidence type="ECO:0000256" key="2">
    <source>
        <dbReference type="ARBA" id="ARBA00022553"/>
    </source>
</evidence>
<dbReference type="SUPFAM" id="SSF55048">
    <property type="entry name" value="Probable ACP-binding domain of malonyl-CoA ACP transacylase"/>
    <property type="match status" value="1"/>
</dbReference>
<dbReference type="InterPro" id="IPR006162">
    <property type="entry name" value="Ppantetheine_attach_site"/>
</dbReference>
<feature type="compositionally biased region" description="Low complexity" evidence="4">
    <location>
        <begin position="373"/>
        <end position="386"/>
    </location>
</feature>
<dbReference type="InterPro" id="IPR014043">
    <property type="entry name" value="Acyl_transferase_dom"/>
</dbReference>
<dbReference type="RefSeq" id="WP_104985765.1">
    <property type="nucleotide sequence ID" value="NZ_CP012673.1"/>
</dbReference>
<dbReference type="Proteomes" id="UP000238348">
    <property type="component" value="Chromosome"/>
</dbReference>
<keyword evidence="2" id="KW-0597">Phosphoprotein</keyword>
<accession>A0A2L0F893</accession>
<dbReference type="SMART" id="SM00823">
    <property type="entry name" value="PKS_PP"/>
    <property type="match status" value="1"/>
</dbReference>
<reference evidence="6 7" key="1">
    <citation type="submission" date="2015-09" db="EMBL/GenBank/DDBJ databases">
        <title>Sorangium comparison.</title>
        <authorList>
            <person name="Zaburannyi N."/>
            <person name="Bunk B."/>
            <person name="Overmann J."/>
            <person name="Mueller R."/>
        </authorList>
    </citation>
    <scope>NUCLEOTIDE SEQUENCE [LARGE SCALE GENOMIC DNA]</scope>
    <source>
        <strain evidence="6 7">So ce26</strain>
    </source>
</reference>
<organism evidence="6 7">
    <name type="scientific">Sorangium cellulosum</name>
    <name type="common">Polyangium cellulosum</name>
    <dbReference type="NCBI Taxonomy" id="56"/>
    <lineage>
        <taxon>Bacteria</taxon>
        <taxon>Pseudomonadati</taxon>
        <taxon>Myxococcota</taxon>
        <taxon>Polyangia</taxon>
        <taxon>Polyangiales</taxon>
        <taxon>Polyangiaceae</taxon>
        <taxon>Sorangium</taxon>
    </lineage>
</organism>
<dbReference type="Gene3D" id="3.40.366.10">
    <property type="entry name" value="Malonyl-Coenzyme A Acyl Carrier Protein, domain 2"/>
    <property type="match status" value="1"/>
</dbReference>
<dbReference type="InterPro" id="IPR001227">
    <property type="entry name" value="Ac_transferase_dom_sf"/>
</dbReference>
<dbReference type="Gene3D" id="3.30.70.3290">
    <property type="match status" value="1"/>
</dbReference>
<dbReference type="Gene3D" id="1.10.1200.10">
    <property type="entry name" value="ACP-like"/>
    <property type="match status" value="1"/>
</dbReference>
<dbReference type="PANTHER" id="PTHR43775">
    <property type="entry name" value="FATTY ACID SYNTHASE"/>
    <property type="match status" value="1"/>
</dbReference>
<keyword evidence="1" id="KW-0596">Phosphopantetheine</keyword>
<dbReference type="InterPro" id="IPR020806">
    <property type="entry name" value="PKS_PP-bd"/>
</dbReference>
<dbReference type="OrthoDB" id="9778690at2"/>
<protein>
    <recommendedName>
        <fullName evidence="5">Carrier domain-containing protein</fullName>
    </recommendedName>
</protein>
<dbReference type="Pfam" id="PF00550">
    <property type="entry name" value="PP-binding"/>
    <property type="match status" value="1"/>
</dbReference>
<feature type="region of interest" description="Disordered" evidence="4">
    <location>
        <begin position="220"/>
        <end position="248"/>
    </location>
</feature>
<dbReference type="PROSITE" id="PS00012">
    <property type="entry name" value="PHOSPHOPANTETHEINE"/>
    <property type="match status" value="1"/>
</dbReference>
<dbReference type="EMBL" id="CP012673">
    <property type="protein sequence ID" value="AUX47814.1"/>
    <property type="molecule type" value="Genomic_DNA"/>
</dbReference>
<proteinExistence type="predicted"/>
<dbReference type="PANTHER" id="PTHR43775:SF37">
    <property type="entry name" value="SI:DKEY-61P9.11"/>
    <property type="match status" value="1"/>
</dbReference>
<name>A0A2L0F893_SORCE</name>
<dbReference type="GO" id="GO:0031177">
    <property type="term" value="F:phosphopantetheine binding"/>
    <property type="evidence" value="ECO:0007669"/>
    <property type="project" value="InterPro"/>
</dbReference>
<feature type="domain" description="Carrier" evidence="5">
    <location>
        <begin position="286"/>
        <end position="364"/>
    </location>
</feature>
<dbReference type="InterPro" id="IPR016036">
    <property type="entry name" value="Malonyl_transacylase_ACP-bd"/>
</dbReference>
<evidence type="ECO:0000256" key="1">
    <source>
        <dbReference type="ARBA" id="ARBA00022450"/>
    </source>
</evidence>